<feature type="compositionally biased region" description="Basic and acidic residues" evidence="1">
    <location>
        <begin position="408"/>
        <end position="427"/>
    </location>
</feature>
<feature type="compositionally biased region" description="Basic and acidic residues" evidence="1">
    <location>
        <begin position="145"/>
        <end position="162"/>
    </location>
</feature>
<feature type="region of interest" description="Disordered" evidence="1">
    <location>
        <begin position="1"/>
        <end position="177"/>
    </location>
</feature>
<reference evidence="2 3" key="1">
    <citation type="journal article" date="2012" name="Appl. Environ. Microbiol.">
        <title>Short-read sequencing for genomic analysis of the brown rot fungus Fibroporia radiculosa.</title>
        <authorList>
            <person name="Tang J.D."/>
            <person name="Perkins A.D."/>
            <person name="Sonstegard T.S."/>
            <person name="Schroeder S.G."/>
            <person name="Burgess S.C."/>
            <person name="Diehl S.V."/>
        </authorList>
    </citation>
    <scope>NUCLEOTIDE SEQUENCE [LARGE SCALE GENOMIC DNA]</scope>
    <source>
        <strain evidence="2 3">TFFH 294</strain>
    </source>
</reference>
<feature type="compositionally biased region" description="Low complexity" evidence="1">
    <location>
        <begin position="112"/>
        <end position="121"/>
    </location>
</feature>
<gene>
    <name evidence="2" type="ORF">FIBRA_04637</name>
</gene>
<feature type="compositionally biased region" description="Low complexity" evidence="1">
    <location>
        <begin position="377"/>
        <end position="394"/>
    </location>
</feature>
<evidence type="ECO:0000256" key="1">
    <source>
        <dbReference type="SAM" id="MobiDB-lite"/>
    </source>
</evidence>
<dbReference type="GeneID" id="24097446"/>
<feature type="region of interest" description="Disordered" evidence="1">
    <location>
        <begin position="362"/>
        <end position="435"/>
    </location>
</feature>
<feature type="compositionally biased region" description="Polar residues" evidence="1">
    <location>
        <begin position="1"/>
        <end position="10"/>
    </location>
</feature>
<name>J4GPK4_9APHY</name>
<protein>
    <submittedName>
        <fullName evidence="2">Uncharacterized protein</fullName>
    </submittedName>
</protein>
<evidence type="ECO:0000313" key="2">
    <source>
        <dbReference type="EMBL" id="CCM02535.1"/>
    </source>
</evidence>
<dbReference type="InParanoid" id="J4GPK4"/>
<organism evidence="2 3">
    <name type="scientific">Fibroporia radiculosa</name>
    <dbReference type="NCBI Taxonomy" id="599839"/>
    <lineage>
        <taxon>Eukaryota</taxon>
        <taxon>Fungi</taxon>
        <taxon>Dikarya</taxon>
        <taxon>Basidiomycota</taxon>
        <taxon>Agaricomycotina</taxon>
        <taxon>Agaricomycetes</taxon>
        <taxon>Polyporales</taxon>
        <taxon>Fibroporiaceae</taxon>
        <taxon>Fibroporia</taxon>
    </lineage>
</organism>
<dbReference type="RefSeq" id="XP_012181818.1">
    <property type="nucleotide sequence ID" value="XM_012326428.1"/>
</dbReference>
<dbReference type="AlphaFoldDB" id="J4GPK4"/>
<sequence>MDDSLSSPSRSKPVKVTYSTRRRARRGSARVDYTEDSDGDDAQEDESEEKEAQEAQDSPNEDDSKDEAASEKQEPKKVEVVLPGPSPRSRNHSENSPVPSKPANRAKRSSHSRASSVVSNAIENGNNVSDTPSVNDTSVHNHVPKSPERPSPDDSIGDDRSSIGESSKTRVRKTETERMEFLQSDELSGDVEPHRMFCMGCQEWIDLNHKRRYVMQNWINHRKACSKQRGRSVKSEVLEHKPEVKLDAKSEIGTEDDNISVATPEKPTSILERASKERPSNRIAMAQRKLKLVNDPQVKKLTDQSAECTVCRLEVSVRGEIDYDLALWEEHKATCTIPAPRLPERSNSFASLQAYAADPLSPKAVPSTSTAVHPTIDSVPARPPASAASTDATVIGSDSSPSRASQKRGREDDGEETTRVVRPRTELYEVPEGDSPGFLDWLVLPFRSFVRGFREGMSSS</sequence>
<accession>J4GPK4</accession>
<feature type="compositionally biased region" description="Basic and acidic residues" evidence="1">
    <location>
        <begin position="66"/>
        <end position="79"/>
    </location>
</feature>
<evidence type="ECO:0000313" key="3">
    <source>
        <dbReference type="Proteomes" id="UP000006352"/>
    </source>
</evidence>
<dbReference type="HOGENOM" id="CLU_044883_0_0_1"/>
<dbReference type="STRING" id="599839.J4GPK4"/>
<feature type="compositionally biased region" description="Polar residues" evidence="1">
    <location>
        <begin position="122"/>
        <end position="140"/>
    </location>
</feature>
<dbReference type="EMBL" id="HE797085">
    <property type="protein sequence ID" value="CCM02535.1"/>
    <property type="molecule type" value="Genomic_DNA"/>
</dbReference>
<proteinExistence type="predicted"/>
<keyword evidence="3" id="KW-1185">Reference proteome</keyword>
<dbReference type="OrthoDB" id="3262173at2759"/>
<dbReference type="Proteomes" id="UP000006352">
    <property type="component" value="Unassembled WGS sequence"/>
</dbReference>
<feature type="compositionally biased region" description="Acidic residues" evidence="1">
    <location>
        <begin position="34"/>
        <end position="51"/>
    </location>
</feature>